<dbReference type="SMART" id="SM00987">
    <property type="entry name" value="UreE_C"/>
    <property type="match status" value="1"/>
</dbReference>
<dbReference type="Gene3D" id="3.30.70.370">
    <property type="match status" value="1"/>
</dbReference>
<dbReference type="SUPFAM" id="SSF52141">
    <property type="entry name" value="Uracil-DNA glycosylase-like"/>
    <property type="match status" value="1"/>
</dbReference>
<dbReference type="InterPro" id="IPR002298">
    <property type="entry name" value="DNA_polymerase_A"/>
</dbReference>
<feature type="domain" description="Uracil-DNA glycosylase-like" evidence="3">
    <location>
        <begin position="42"/>
        <end position="212"/>
    </location>
</feature>
<evidence type="ECO:0008006" key="5">
    <source>
        <dbReference type="Google" id="ProtNLM"/>
    </source>
</evidence>
<dbReference type="EMBL" id="LAZR01000749">
    <property type="protein sequence ID" value="KKN58727.1"/>
    <property type="molecule type" value="Genomic_DNA"/>
</dbReference>
<dbReference type="SUPFAM" id="SSF56672">
    <property type="entry name" value="DNA/RNA polymerases"/>
    <property type="match status" value="1"/>
</dbReference>
<keyword evidence="1" id="KW-0235">DNA replication</keyword>
<dbReference type="SMART" id="SM00986">
    <property type="entry name" value="UDG"/>
    <property type="match status" value="1"/>
</dbReference>
<accession>A0A0F9S8W5</accession>
<dbReference type="InterPro" id="IPR036397">
    <property type="entry name" value="RNaseH_sf"/>
</dbReference>
<dbReference type="Gene3D" id="1.10.150.20">
    <property type="entry name" value="5' to 3' exonuclease, C-terminal subdomain"/>
    <property type="match status" value="1"/>
</dbReference>
<dbReference type="GO" id="GO:0003887">
    <property type="term" value="F:DNA-directed DNA polymerase activity"/>
    <property type="evidence" value="ECO:0007669"/>
    <property type="project" value="InterPro"/>
</dbReference>
<comment type="caution">
    <text evidence="4">The sequence shown here is derived from an EMBL/GenBank/DDBJ whole genome shotgun (WGS) entry which is preliminary data.</text>
</comment>
<dbReference type="Pfam" id="PF03167">
    <property type="entry name" value="UDG"/>
    <property type="match status" value="1"/>
</dbReference>
<dbReference type="PANTHER" id="PTHR10133">
    <property type="entry name" value="DNA POLYMERASE I"/>
    <property type="match status" value="1"/>
</dbReference>
<sequence length="899" mass="102995">MSELSTSLEIIQLDRERDCTRCTLTSSSKTVCIPTTMYGLYKAEKFDRAILILGEAPGANEDLQDQPFVGKSGHVLRKLYIDFFKLDDRTDVYLGNAARCRPPGNRTPNKTQLRACHGFLLADVIRLQREYREVLVLAVGGTAASVVFGSTLKKALVRQGDFTDWTNLAKGNGNELPAPTRVFSTYHPQYILREPSSALAMKRHVQMLSDYLDGKLDYELDDLLDIAVAPMPPKYHLGRLSLDIETYGIVKGHPKQRYFHPRKSHKLDHVPVQDLVQTVGLSWRGTKRETIREPDQDVIVFTPSVLHHAIFHMDDVTHRRRLWAWIRKCQKEEGFEYLLGQNIVFDLMYLRYAYKEARILLEDPLPIMDLMVLNYLHDESRPEKSLKALAPLFRVTKYGDTKENGEYKRYDTSRTPELVQYNCQDTAATLRLAEKLMSEIKGFYGNETKKLSPFCMKWYSQLLWLIVWMSEEGLNMDKDSLTTLFKRSEKALHAIMRCGRELYDMPFRGKGSEKAKRRMMDSAIGALEHRGLDWPELEVTDKKKEIRYSADNRNALMNVMPHDWPEYKELKLFGAYQDVSGLMDRYLYPLLVGGGKKHDKQDTVLLNGITYPRWFPVPSEFEDQAGGTKQARIVAKGPPIQTFPPVVKAAITGRFPGGWMVWFDYSQIELRTAALLSNDAAMIQVFLDGTDLHESTAKLMFGDGIVNDPNYRSKYRQAGKKFNFRALYRGGVKVAQQALMKELGIHLSLSTIAAIDRDFMAKYKTLTQWQTGLVDTVQQKGFYELPLIGQSRLFLGGKRAKRKKMNEIVNLPVQALAADIMLSAQYELWSHLRRAGLKAIVPCNVYDAALIECPEYEIFHVRRIMAEVLPNPPFYQELCDELGRTLPLEYEVKESRVGI</sequence>
<reference evidence="4" key="1">
    <citation type="journal article" date="2015" name="Nature">
        <title>Complex archaea that bridge the gap between prokaryotes and eukaryotes.</title>
        <authorList>
            <person name="Spang A."/>
            <person name="Saw J.H."/>
            <person name="Jorgensen S.L."/>
            <person name="Zaremba-Niedzwiedzka K."/>
            <person name="Martijn J."/>
            <person name="Lind A.E."/>
            <person name="van Eijk R."/>
            <person name="Schleper C."/>
            <person name="Guy L."/>
            <person name="Ettema T.J."/>
        </authorList>
    </citation>
    <scope>NUCLEOTIDE SEQUENCE</scope>
</reference>
<dbReference type="SUPFAM" id="SSF53098">
    <property type="entry name" value="Ribonuclease H-like"/>
    <property type="match status" value="1"/>
</dbReference>
<dbReference type="InterPro" id="IPR001098">
    <property type="entry name" value="DNA-dir_DNA_pol_A_palm_dom"/>
</dbReference>
<dbReference type="InterPro" id="IPR012337">
    <property type="entry name" value="RNaseH-like_sf"/>
</dbReference>
<dbReference type="PANTHER" id="PTHR10133:SF27">
    <property type="entry name" value="DNA POLYMERASE NU"/>
    <property type="match status" value="1"/>
</dbReference>
<dbReference type="InterPro" id="IPR036895">
    <property type="entry name" value="Uracil-DNA_glycosylase-like_sf"/>
</dbReference>
<protein>
    <recommendedName>
        <fullName evidence="5">Uracil-DNA glycosylase-like domain-containing protein</fullName>
    </recommendedName>
</protein>
<dbReference type="Pfam" id="PF00476">
    <property type="entry name" value="DNA_pol_A"/>
    <property type="match status" value="1"/>
</dbReference>
<dbReference type="Gene3D" id="3.30.420.10">
    <property type="entry name" value="Ribonuclease H-like superfamily/Ribonuclease H"/>
    <property type="match status" value="1"/>
</dbReference>
<dbReference type="CDD" id="cd10030">
    <property type="entry name" value="UDG-F4_TTUDGA_SPO1dp_like"/>
    <property type="match status" value="1"/>
</dbReference>
<feature type="domain" description="DNA-directed DNA polymerase family A palm" evidence="2">
    <location>
        <begin position="647"/>
        <end position="857"/>
    </location>
</feature>
<evidence type="ECO:0000313" key="4">
    <source>
        <dbReference type="EMBL" id="KKN58727.1"/>
    </source>
</evidence>
<organism evidence="4">
    <name type="scientific">marine sediment metagenome</name>
    <dbReference type="NCBI Taxonomy" id="412755"/>
    <lineage>
        <taxon>unclassified sequences</taxon>
        <taxon>metagenomes</taxon>
        <taxon>ecological metagenomes</taxon>
    </lineage>
</organism>
<dbReference type="GO" id="GO:0003677">
    <property type="term" value="F:DNA binding"/>
    <property type="evidence" value="ECO:0007669"/>
    <property type="project" value="InterPro"/>
</dbReference>
<proteinExistence type="predicted"/>
<gene>
    <name evidence="4" type="ORF">LCGC14_0549050</name>
</gene>
<dbReference type="SMART" id="SM00482">
    <property type="entry name" value="POLAc"/>
    <property type="match status" value="1"/>
</dbReference>
<name>A0A0F9S8W5_9ZZZZ</name>
<dbReference type="Gene3D" id="3.40.470.10">
    <property type="entry name" value="Uracil-DNA glycosylase-like domain"/>
    <property type="match status" value="1"/>
</dbReference>
<dbReference type="InterPro" id="IPR043502">
    <property type="entry name" value="DNA/RNA_pol_sf"/>
</dbReference>
<dbReference type="GO" id="GO:0006302">
    <property type="term" value="P:double-strand break repair"/>
    <property type="evidence" value="ECO:0007669"/>
    <property type="project" value="TreeGrafter"/>
</dbReference>
<evidence type="ECO:0000256" key="1">
    <source>
        <dbReference type="ARBA" id="ARBA00022705"/>
    </source>
</evidence>
<evidence type="ECO:0000259" key="2">
    <source>
        <dbReference type="SMART" id="SM00482"/>
    </source>
</evidence>
<evidence type="ECO:0000259" key="3">
    <source>
        <dbReference type="SMART" id="SM00986"/>
    </source>
</evidence>
<dbReference type="GO" id="GO:0006261">
    <property type="term" value="P:DNA-templated DNA replication"/>
    <property type="evidence" value="ECO:0007669"/>
    <property type="project" value="InterPro"/>
</dbReference>
<dbReference type="InterPro" id="IPR005122">
    <property type="entry name" value="Uracil-DNA_glycosylase-like"/>
</dbReference>
<dbReference type="AlphaFoldDB" id="A0A0F9S8W5"/>
<dbReference type="PRINTS" id="PR00868">
    <property type="entry name" value="DNAPOLI"/>
</dbReference>